<proteinExistence type="predicted"/>
<accession>A0A1H6MG90</accession>
<dbReference type="EMBL" id="FNXF01000009">
    <property type="protein sequence ID" value="SEH97314.1"/>
    <property type="molecule type" value="Genomic_DNA"/>
</dbReference>
<evidence type="ECO:0000313" key="1">
    <source>
        <dbReference type="EMBL" id="SEH97314.1"/>
    </source>
</evidence>
<reference evidence="2" key="1">
    <citation type="submission" date="2016-10" db="EMBL/GenBank/DDBJ databases">
        <authorList>
            <person name="Varghese N."/>
            <person name="Submissions S."/>
        </authorList>
    </citation>
    <scope>NUCLEOTIDE SEQUENCE [LARGE SCALE GENOMIC DNA]</scope>
    <source>
        <strain evidence="2">DSM 17616</strain>
    </source>
</reference>
<protein>
    <submittedName>
        <fullName evidence="1">Uncharacterized protein</fullName>
    </submittedName>
</protein>
<keyword evidence="2" id="KW-1185">Reference proteome</keyword>
<sequence length="49" mass="5669">MFNFYLTLIISNNLWSFSEFATTRITNINHLSVDQLPAARRFSDVGAEF</sequence>
<organism evidence="1 2">
    <name type="scientific">Rheinheimera pacifica</name>
    <dbReference type="NCBI Taxonomy" id="173990"/>
    <lineage>
        <taxon>Bacteria</taxon>
        <taxon>Pseudomonadati</taxon>
        <taxon>Pseudomonadota</taxon>
        <taxon>Gammaproteobacteria</taxon>
        <taxon>Chromatiales</taxon>
        <taxon>Chromatiaceae</taxon>
        <taxon>Rheinheimera</taxon>
    </lineage>
</organism>
<evidence type="ECO:0000313" key="2">
    <source>
        <dbReference type="Proteomes" id="UP000199371"/>
    </source>
</evidence>
<dbReference type="Proteomes" id="UP000199371">
    <property type="component" value="Unassembled WGS sequence"/>
</dbReference>
<dbReference type="STRING" id="173990.SAMN05660691_02514"/>
<dbReference type="AlphaFoldDB" id="A0A1H6MG90"/>
<gene>
    <name evidence="1" type="ORF">SAMN05660691_02514</name>
</gene>
<name>A0A1H6MG90_9GAMM</name>